<dbReference type="Proteomes" id="UP000499080">
    <property type="component" value="Unassembled WGS sequence"/>
</dbReference>
<evidence type="ECO:0000313" key="3">
    <source>
        <dbReference type="Proteomes" id="UP000499080"/>
    </source>
</evidence>
<reference evidence="2 3" key="1">
    <citation type="journal article" date="2019" name="Sci. Rep.">
        <title>Orb-weaving spider Araneus ventricosus genome elucidates the spidroin gene catalogue.</title>
        <authorList>
            <person name="Kono N."/>
            <person name="Nakamura H."/>
            <person name="Ohtoshi R."/>
            <person name="Moran D.A.P."/>
            <person name="Shinohara A."/>
            <person name="Yoshida Y."/>
            <person name="Fujiwara M."/>
            <person name="Mori M."/>
            <person name="Tomita M."/>
            <person name="Arakawa K."/>
        </authorList>
    </citation>
    <scope>NUCLEOTIDE SEQUENCE [LARGE SCALE GENOMIC DNA]</scope>
</reference>
<organism evidence="2 3">
    <name type="scientific">Araneus ventricosus</name>
    <name type="common">Orbweaver spider</name>
    <name type="synonym">Epeira ventricosa</name>
    <dbReference type="NCBI Taxonomy" id="182803"/>
    <lineage>
        <taxon>Eukaryota</taxon>
        <taxon>Metazoa</taxon>
        <taxon>Ecdysozoa</taxon>
        <taxon>Arthropoda</taxon>
        <taxon>Chelicerata</taxon>
        <taxon>Arachnida</taxon>
        <taxon>Araneae</taxon>
        <taxon>Araneomorphae</taxon>
        <taxon>Entelegynae</taxon>
        <taxon>Araneoidea</taxon>
        <taxon>Araneidae</taxon>
        <taxon>Araneus</taxon>
    </lineage>
</organism>
<dbReference type="EMBL" id="BGPR01003709">
    <property type="protein sequence ID" value="GBM91492.1"/>
    <property type="molecule type" value="Genomic_DNA"/>
</dbReference>
<feature type="compositionally biased region" description="Polar residues" evidence="1">
    <location>
        <begin position="16"/>
        <end position="25"/>
    </location>
</feature>
<evidence type="ECO:0000313" key="2">
    <source>
        <dbReference type="EMBL" id="GBM91492.1"/>
    </source>
</evidence>
<feature type="compositionally biased region" description="Basic and acidic residues" evidence="1">
    <location>
        <begin position="1"/>
        <end position="15"/>
    </location>
</feature>
<feature type="region of interest" description="Disordered" evidence="1">
    <location>
        <begin position="1"/>
        <end position="26"/>
    </location>
</feature>
<name>A0A4Y2JQ75_ARAVE</name>
<dbReference type="AlphaFoldDB" id="A0A4Y2JQ75"/>
<protein>
    <submittedName>
        <fullName evidence="2">Uncharacterized protein</fullName>
    </submittedName>
</protein>
<proteinExistence type="predicted"/>
<sequence>MDNPPIHDTKPRDYQECSSQVQAESSGDADSWLSYIKVRLLAVDLLTSLTQEAFKIGSLNSSESPPKGIPPNLSLRSSVLFTLQGGMEVVKPPPIFPFTDNHLIDQQPEWSTSFSLGRSLKPLSPPAYLESPKGAASRLCARQ</sequence>
<comment type="caution">
    <text evidence="2">The sequence shown here is derived from an EMBL/GenBank/DDBJ whole genome shotgun (WGS) entry which is preliminary data.</text>
</comment>
<accession>A0A4Y2JQ75</accession>
<evidence type="ECO:0000256" key="1">
    <source>
        <dbReference type="SAM" id="MobiDB-lite"/>
    </source>
</evidence>
<gene>
    <name evidence="2" type="ORF">AVEN_140913_1</name>
</gene>
<keyword evidence="3" id="KW-1185">Reference proteome</keyword>